<evidence type="ECO:0000313" key="5">
    <source>
        <dbReference type="EMBL" id="TDR32497.1"/>
    </source>
</evidence>
<organism evidence="5 6">
    <name type="scientific">Hydromonas duriensis</name>
    <dbReference type="NCBI Taxonomy" id="1527608"/>
    <lineage>
        <taxon>Bacteria</taxon>
        <taxon>Pseudomonadati</taxon>
        <taxon>Pseudomonadota</taxon>
        <taxon>Betaproteobacteria</taxon>
        <taxon>Burkholderiales</taxon>
        <taxon>Burkholderiaceae</taxon>
        <taxon>Hydromonas</taxon>
    </lineage>
</organism>
<gene>
    <name evidence="5" type="ORF">DFR44_10310</name>
</gene>
<dbReference type="PANTHER" id="PTHR33204">
    <property type="entry name" value="TRANSCRIPTIONAL REGULATOR, MARR FAMILY"/>
    <property type="match status" value="1"/>
</dbReference>
<dbReference type="InterPro" id="IPR036388">
    <property type="entry name" value="WH-like_DNA-bd_sf"/>
</dbReference>
<dbReference type="Gene3D" id="1.10.10.10">
    <property type="entry name" value="Winged helix-like DNA-binding domain superfamily/Winged helix DNA-binding domain"/>
    <property type="match status" value="1"/>
</dbReference>
<dbReference type="SUPFAM" id="SSF46785">
    <property type="entry name" value="Winged helix' DNA-binding domain"/>
    <property type="match status" value="1"/>
</dbReference>
<dbReference type="InterPro" id="IPR002577">
    <property type="entry name" value="HTH_HxlR"/>
</dbReference>
<dbReference type="Proteomes" id="UP000294480">
    <property type="component" value="Unassembled WGS sequence"/>
</dbReference>
<keyword evidence="3" id="KW-0804">Transcription</keyword>
<dbReference type="InterPro" id="IPR036390">
    <property type="entry name" value="WH_DNA-bd_sf"/>
</dbReference>
<name>A0A4R6YAB5_9BURK</name>
<dbReference type="RefSeq" id="WP_133619049.1">
    <property type="nucleotide sequence ID" value="NZ_SNZE01000003.1"/>
</dbReference>
<keyword evidence="1" id="KW-0805">Transcription regulation</keyword>
<evidence type="ECO:0000256" key="2">
    <source>
        <dbReference type="ARBA" id="ARBA00023125"/>
    </source>
</evidence>
<protein>
    <submittedName>
        <fullName evidence="5">HxlR family transcriptional regulator</fullName>
    </submittedName>
</protein>
<evidence type="ECO:0000256" key="3">
    <source>
        <dbReference type="ARBA" id="ARBA00023163"/>
    </source>
</evidence>
<reference evidence="5 6" key="1">
    <citation type="submission" date="2019-03" db="EMBL/GenBank/DDBJ databases">
        <title>Genomic Encyclopedia of Type Strains, Phase IV (KMG-IV): sequencing the most valuable type-strain genomes for metagenomic binning, comparative biology and taxonomic classification.</title>
        <authorList>
            <person name="Goeker M."/>
        </authorList>
    </citation>
    <scope>NUCLEOTIDE SEQUENCE [LARGE SCALE GENOMIC DNA]</scope>
    <source>
        <strain evidence="5 6">DSM 102852</strain>
    </source>
</reference>
<dbReference type="PROSITE" id="PS51118">
    <property type="entry name" value="HTH_HXLR"/>
    <property type="match status" value="1"/>
</dbReference>
<evidence type="ECO:0000313" key="6">
    <source>
        <dbReference type="Proteomes" id="UP000294480"/>
    </source>
</evidence>
<feature type="domain" description="HTH hxlR-type" evidence="4">
    <location>
        <begin position="15"/>
        <end position="105"/>
    </location>
</feature>
<dbReference type="EMBL" id="SNZE01000003">
    <property type="protein sequence ID" value="TDR32497.1"/>
    <property type="molecule type" value="Genomic_DNA"/>
</dbReference>
<keyword evidence="2" id="KW-0238">DNA-binding</keyword>
<dbReference type="PANTHER" id="PTHR33204:SF18">
    <property type="entry name" value="TRANSCRIPTIONAL REGULATORY PROTEIN"/>
    <property type="match status" value="1"/>
</dbReference>
<dbReference type="GO" id="GO:0003677">
    <property type="term" value="F:DNA binding"/>
    <property type="evidence" value="ECO:0007669"/>
    <property type="project" value="UniProtKB-KW"/>
</dbReference>
<dbReference type="OrthoDB" id="9800966at2"/>
<proteinExistence type="predicted"/>
<comment type="caution">
    <text evidence="5">The sequence shown here is derived from an EMBL/GenBank/DDBJ whole genome shotgun (WGS) entry which is preliminary data.</text>
</comment>
<sequence>MNEINRSESCNINQCDLSTGIDQLKSRWMGGVILSLHESDKRFSSLENNFPFMTSGQLNRTLRQAIDNRLIEKKELAYTLTAKGQAAAQLYMAIEQWVMTFDAQP</sequence>
<evidence type="ECO:0000259" key="4">
    <source>
        <dbReference type="PROSITE" id="PS51118"/>
    </source>
</evidence>
<dbReference type="AlphaFoldDB" id="A0A4R6YAB5"/>
<evidence type="ECO:0000256" key="1">
    <source>
        <dbReference type="ARBA" id="ARBA00023015"/>
    </source>
</evidence>
<dbReference type="Pfam" id="PF01638">
    <property type="entry name" value="HxlR"/>
    <property type="match status" value="1"/>
</dbReference>
<accession>A0A4R6YAB5</accession>
<keyword evidence="6" id="KW-1185">Reference proteome</keyword>